<feature type="transmembrane region" description="Helical" evidence="1">
    <location>
        <begin position="370"/>
        <end position="390"/>
    </location>
</feature>
<evidence type="ECO:0000313" key="2">
    <source>
        <dbReference type="EMBL" id="MDP9907692.1"/>
    </source>
</evidence>
<keyword evidence="4" id="KW-1185">Reference proteome</keyword>
<protein>
    <recommendedName>
        <fullName evidence="6">DUF2142 domain-containing protein</fullName>
    </recommendedName>
</protein>
<feature type="transmembrane region" description="Helical" evidence="1">
    <location>
        <begin position="247"/>
        <end position="264"/>
    </location>
</feature>
<dbReference type="Proteomes" id="UP001242995">
    <property type="component" value="Unassembled WGS sequence"/>
</dbReference>
<accession>A0AAW8DN22</accession>
<evidence type="ECO:0000313" key="3">
    <source>
        <dbReference type="EMBL" id="MDQ0183058.1"/>
    </source>
</evidence>
<feature type="transmembrane region" description="Helical" evidence="1">
    <location>
        <begin position="483"/>
        <end position="502"/>
    </location>
</feature>
<feature type="transmembrane region" description="Helical" evidence="1">
    <location>
        <begin position="432"/>
        <end position="452"/>
    </location>
</feature>
<evidence type="ECO:0000313" key="5">
    <source>
        <dbReference type="Proteomes" id="UP001242995"/>
    </source>
</evidence>
<evidence type="ECO:0000256" key="1">
    <source>
        <dbReference type="SAM" id="Phobius"/>
    </source>
</evidence>
<dbReference type="Proteomes" id="UP001230951">
    <property type="component" value="Unassembled WGS sequence"/>
</dbReference>
<feature type="transmembrane region" description="Helical" evidence="1">
    <location>
        <begin position="21"/>
        <end position="41"/>
    </location>
</feature>
<dbReference type="EMBL" id="JAUSRG010000025">
    <property type="protein sequence ID" value="MDP9907692.1"/>
    <property type="molecule type" value="Genomic_DNA"/>
</dbReference>
<feature type="transmembrane region" description="Helical" evidence="1">
    <location>
        <begin position="343"/>
        <end position="363"/>
    </location>
</feature>
<organism evidence="2 5">
    <name type="scientific">Arthrobacter bambusae</name>
    <dbReference type="NCBI Taxonomy" id="1338426"/>
    <lineage>
        <taxon>Bacteria</taxon>
        <taxon>Bacillati</taxon>
        <taxon>Actinomycetota</taxon>
        <taxon>Actinomycetes</taxon>
        <taxon>Micrococcales</taxon>
        <taxon>Micrococcaceae</taxon>
        <taxon>Arthrobacter</taxon>
    </lineage>
</organism>
<evidence type="ECO:0008006" key="6">
    <source>
        <dbReference type="Google" id="ProtNLM"/>
    </source>
</evidence>
<keyword evidence="1" id="KW-1133">Transmembrane helix</keyword>
<feature type="transmembrane region" description="Helical" evidence="1">
    <location>
        <begin position="145"/>
        <end position="168"/>
    </location>
</feature>
<feature type="transmembrane region" description="Helical" evidence="1">
    <location>
        <begin position="175"/>
        <end position="194"/>
    </location>
</feature>
<reference evidence="2 4" key="1">
    <citation type="submission" date="2023-07" db="EMBL/GenBank/DDBJ databases">
        <title>Sorghum-associated microbial communities from plants grown in Nebraska, USA.</title>
        <authorList>
            <person name="Schachtman D."/>
        </authorList>
    </citation>
    <scope>NUCLEOTIDE SEQUENCE</scope>
    <source>
        <strain evidence="2">DS1006</strain>
        <strain evidence="3 4">DS1016</strain>
    </source>
</reference>
<gene>
    <name evidence="2" type="ORF">J2S90_004687</name>
    <name evidence="3" type="ORF">J2S93_004517</name>
</gene>
<dbReference type="RefSeq" id="WP_306964453.1">
    <property type="nucleotide sequence ID" value="NZ_JAUSRG010000025.1"/>
</dbReference>
<dbReference type="AlphaFoldDB" id="A0AAW8DN22"/>
<dbReference type="InterPro" id="IPR018674">
    <property type="entry name" value="DUF2142_membrane"/>
</dbReference>
<name>A0AAW8DN22_9MICC</name>
<evidence type="ECO:0000313" key="4">
    <source>
        <dbReference type="Proteomes" id="UP001230951"/>
    </source>
</evidence>
<keyword evidence="1" id="KW-0812">Transmembrane</keyword>
<sequence length="522" mass="56407">MVTNSPALPSAARRPGALPTLRFTFIAFPIIAVLSMIWVFASPLMSVPDEPAHTIKAAAVARGELTGSSTGKQGEQTIVTVPRYISTISAQGCFAFKIAMTPACAPPLDPAARDLVQAQTSAGNYNPMYYAMVGLPSRFMAGEPAIYLMRLISALICSVFLAATIGAAASLRRRFWPMASCLVSITPMVLFLNGSINPNALEVVTTSALFLNLCVVLENYRNLKNVRTSIVIVGISGAVLANTRALSLLWLAVAVVSAVLIFGIKPMVAVVKNRLGLAMTALIGLGCAASLAWLVAANSLSSLTGTPSDVTPDQAFVTMLDRSFDYASGYIGIMGWLDTGAPAAVYAFWHFAFAAVIIGGLTARPLRARPAVWILLVAVLILPPILQAQVIQQIGYIWQGRYLLALFVLLLLACGVAMRMRPTPRGPWARSLSPWLFAGAVGVHVYLFVFVLRRYTIGLQTHTNWTEMFDPLWQPPFTWEGLTTAYLLVLVAGAVISHRILFPRIPRFPRNVERSEAELITT</sequence>
<feature type="transmembrane region" description="Helical" evidence="1">
    <location>
        <begin position="276"/>
        <end position="296"/>
    </location>
</feature>
<keyword evidence="1" id="KW-0472">Membrane</keyword>
<comment type="caution">
    <text evidence="2">The sequence shown here is derived from an EMBL/GenBank/DDBJ whole genome shotgun (WGS) entry which is preliminary data.</text>
</comment>
<proteinExistence type="predicted"/>
<dbReference type="Pfam" id="PF09913">
    <property type="entry name" value="DUF2142"/>
    <property type="match status" value="1"/>
</dbReference>
<dbReference type="EMBL" id="JAUSTF010000019">
    <property type="protein sequence ID" value="MDQ0183058.1"/>
    <property type="molecule type" value="Genomic_DNA"/>
</dbReference>
<feature type="transmembrane region" description="Helical" evidence="1">
    <location>
        <begin position="402"/>
        <end position="420"/>
    </location>
</feature>